<feature type="transmembrane region" description="Helical" evidence="1">
    <location>
        <begin position="12"/>
        <end position="30"/>
    </location>
</feature>
<dbReference type="AlphaFoldDB" id="A0A842H9V3"/>
<keyword evidence="1" id="KW-1133">Transmembrane helix</keyword>
<evidence type="ECO:0000256" key="1">
    <source>
        <dbReference type="SAM" id="Phobius"/>
    </source>
</evidence>
<reference evidence="2 3" key="1">
    <citation type="submission" date="2020-07" db="EMBL/GenBank/DDBJ databases">
        <authorList>
            <person name="Feng X."/>
        </authorList>
    </citation>
    <scope>NUCLEOTIDE SEQUENCE [LARGE SCALE GENOMIC DNA]</scope>
    <source>
        <strain evidence="2 3">JCM31066</strain>
    </source>
</reference>
<protein>
    <submittedName>
        <fullName evidence="2">Uncharacterized protein</fullName>
    </submittedName>
</protein>
<dbReference type="EMBL" id="JACHVB010000012">
    <property type="protein sequence ID" value="MBC2593090.1"/>
    <property type="molecule type" value="Genomic_DNA"/>
</dbReference>
<organism evidence="2 3">
    <name type="scientific">Ruficoccus amylovorans</name>
    <dbReference type="NCBI Taxonomy" id="1804625"/>
    <lineage>
        <taxon>Bacteria</taxon>
        <taxon>Pseudomonadati</taxon>
        <taxon>Verrucomicrobiota</taxon>
        <taxon>Opitutia</taxon>
        <taxon>Puniceicoccales</taxon>
        <taxon>Cerasicoccaceae</taxon>
        <taxon>Ruficoccus</taxon>
    </lineage>
</organism>
<keyword evidence="1" id="KW-0812">Transmembrane</keyword>
<sequence>MNRLEKPFRLTKEFFIAWLVLALPTLWLVRPWDWELPLYSRLAGMVFLPFAVTIVFYCPALFILWALGDGPQGRRVLLTFLIVMVAAGVTTAVLAVNGTFDSFSQSWNLLVAEIVLLILYLRLTRFK</sequence>
<dbReference type="Proteomes" id="UP000546464">
    <property type="component" value="Unassembled WGS sequence"/>
</dbReference>
<keyword evidence="3" id="KW-1185">Reference proteome</keyword>
<proteinExistence type="predicted"/>
<gene>
    <name evidence="2" type="ORF">H5P28_02335</name>
</gene>
<comment type="caution">
    <text evidence="2">The sequence shown here is derived from an EMBL/GenBank/DDBJ whole genome shotgun (WGS) entry which is preliminary data.</text>
</comment>
<accession>A0A842H9V3</accession>
<keyword evidence="1" id="KW-0472">Membrane</keyword>
<name>A0A842H9V3_9BACT</name>
<feature type="transmembrane region" description="Helical" evidence="1">
    <location>
        <begin position="77"/>
        <end position="100"/>
    </location>
</feature>
<evidence type="ECO:0000313" key="3">
    <source>
        <dbReference type="Proteomes" id="UP000546464"/>
    </source>
</evidence>
<feature type="transmembrane region" description="Helical" evidence="1">
    <location>
        <begin position="42"/>
        <end position="65"/>
    </location>
</feature>
<evidence type="ECO:0000313" key="2">
    <source>
        <dbReference type="EMBL" id="MBC2593090.1"/>
    </source>
</evidence>
<dbReference type="RefSeq" id="WP_185674088.1">
    <property type="nucleotide sequence ID" value="NZ_JACHVB010000012.1"/>
</dbReference>
<feature type="transmembrane region" description="Helical" evidence="1">
    <location>
        <begin position="106"/>
        <end position="123"/>
    </location>
</feature>